<dbReference type="InterPro" id="IPR037828">
    <property type="entry name" value="GH94N_ChBP"/>
</dbReference>
<evidence type="ECO:0000259" key="3">
    <source>
        <dbReference type="Pfam" id="PF06165"/>
    </source>
</evidence>
<dbReference type="Pfam" id="PF17167">
    <property type="entry name" value="Glyco_hydro_94"/>
    <property type="match status" value="1"/>
</dbReference>
<dbReference type="GO" id="GO:0030246">
    <property type="term" value="F:carbohydrate binding"/>
    <property type="evidence" value="ECO:0007669"/>
    <property type="project" value="InterPro"/>
</dbReference>
<dbReference type="InterPro" id="IPR011013">
    <property type="entry name" value="Gal_mutarotase_sf_dom"/>
</dbReference>
<dbReference type="Gene3D" id="2.60.420.10">
    <property type="entry name" value="Maltose phosphorylase, domain 3"/>
    <property type="match status" value="1"/>
</dbReference>
<evidence type="ECO:0000313" key="5">
    <source>
        <dbReference type="EMBL" id="HFX13095.1"/>
    </source>
</evidence>
<dbReference type="AlphaFoldDB" id="A0A7C3MJB8"/>
<dbReference type="InterPro" id="IPR010383">
    <property type="entry name" value="Glyco_hydrolase_94_b-supersand"/>
</dbReference>
<dbReference type="SMART" id="SM01068">
    <property type="entry name" value="CBM_X"/>
    <property type="match status" value="1"/>
</dbReference>
<evidence type="ECO:0000256" key="2">
    <source>
        <dbReference type="ARBA" id="ARBA00022679"/>
    </source>
</evidence>
<dbReference type="InterPro" id="IPR033432">
    <property type="entry name" value="GH94_catalytic"/>
</dbReference>
<gene>
    <name evidence="5" type="ORF">ENW00_02915</name>
</gene>
<dbReference type="SUPFAM" id="SSF48208">
    <property type="entry name" value="Six-hairpin glycosidases"/>
    <property type="match status" value="1"/>
</dbReference>
<dbReference type="InterPro" id="IPR008928">
    <property type="entry name" value="6-hairpin_glycosidase_sf"/>
</dbReference>
<dbReference type="EMBL" id="DTIN01000009">
    <property type="protein sequence ID" value="HFX13095.1"/>
    <property type="molecule type" value="Genomic_DNA"/>
</dbReference>
<evidence type="ECO:0000259" key="4">
    <source>
        <dbReference type="Pfam" id="PF17167"/>
    </source>
</evidence>
<sequence length="809" mass="93133">MRFGYFDSERKEYVITRPDTPREWTNYLGSLEYGAIITNNAQGYSFVKSGASGRILRGRFNVPPTTAPGRYIYLRDMENGDYWSASWLPVKKDLSKYESICRHGILYTIITSKYDGIETETLYYVPLNELYEVWAIKVRNNSGRRRKISLFSYAEFTNEPNETQDLVNMQYTLYISKTYYKDNLIIQTINENYSEIGRVIPQEEGISGRRFNRFFGVIGEKVVSYDGDRDIFIGSYRDYSNPIAVERGMCSNSLNYGKNSCAGTQVVLDLESGEEREVIYVLGQGAEATGRQVMAKYKEKGIVEKEWNELKNYWQSKLEGFKVKTPDENFDTMVNIWNAYQCFITFFWSRAASMIYVGQRDGYGYRDTVQDIQGIIHLEPQEAKKRLRLMLAGQTSKGVALPLVFFDYEIKPNQGLSLDNPYYVKRTGYTEYRCDDHLWLYITIRQYIKETGDLAFLDEVIPYSDYGEDTVYEHLRKGILFSLSKLGKHGLTFGLDADWNDTLRLGEEGETVFASMQLYLALKIFAEFAERKGKKEDVEWAEKEALKLYENIQKYAWEGDRFVRGFIGDEVIGSKNNNEASFWLNPQVWAVLSGVATEEQAKISMDNVEKILNTDYGAMIMYPPVRTWGFPVFRMILFNPGMKENAGIFCHPQGWLIKAETILGNGDRAFKYYQEVNPANMNDKAEIREAEPYVHCQFVEGKDSPYHGRAHVHWLTGTASSMMVAAVEGILGIKPDYDGIVIDPCVPSHWKEFYIEKVFRGKKLRIKVENPNGVQKGVKAINLNGREVEGNFILEEDLKDDNEIIVIMG</sequence>
<dbReference type="PANTHER" id="PTHR37469">
    <property type="entry name" value="CELLOBIONIC ACID PHOSPHORYLASE-RELATED"/>
    <property type="match status" value="1"/>
</dbReference>
<proteinExistence type="predicted"/>
<feature type="domain" description="Glycosyl hydrolase 94 supersandwich" evidence="3">
    <location>
        <begin position="11"/>
        <end position="299"/>
    </location>
</feature>
<dbReference type="InterPro" id="IPR012341">
    <property type="entry name" value="6hp_glycosidase-like_sf"/>
</dbReference>
<dbReference type="Gene3D" id="1.50.10.10">
    <property type="match status" value="1"/>
</dbReference>
<feature type="domain" description="Glycosyl hydrolase 94 catalytic" evidence="4">
    <location>
        <begin position="313"/>
        <end position="732"/>
    </location>
</feature>
<dbReference type="GO" id="GO:0005975">
    <property type="term" value="P:carbohydrate metabolic process"/>
    <property type="evidence" value="ECO:0007669"/>
    <property type="project" value="InterPro"/>
</dbReference>
<dbReference type="SUPFAM" id="SSF74650">
    <property type="entry name" value="Galactose mutarotase-like"/>
    <property type="match status" value="1"/>
</dbReference>
<dbReference type="Pfam" id="PF06165">
    <property type="entry name" value="GH94_b-supersand"/>
    <property type="match status" value="1"/>
</dbReference>
<dbReference type="PANTHER" id="PTHR37469:SF3">
    <property type="entry name" value="PUTATIVE-RELATED"/>
    <property type="match status" value="1"/>
</dbReference>
<organism evidence="5">
    <name type="scientific">Dictyoglomus thermophilum</name>
    <dbReference type="NCBI Taxonomy" id="14"/>
    <lineage>
        <taxon>Bacteria</taxon>
        <taxon>Pseudomonadati</taxon>
        <taxon>Dictyoglomota</taxon>
        <taxon>Dictyoglomia</taxon>
        <taxon>Dictyoglomales</taxon>
        <taxon>Dictyoglomaceae</taxon>
        <taxon>Dictyoglomus</taxon>
    </lineage>
</organism>
<name>A0A7C3MJB8_DICTH</name>
<keyword evidence="1" id="KW-0328">Glycosyltransferase</keyword>
<accession>A0A7C3MJB8</accession>
<dbReference type="InterPro" id="IPR037018">
    <property type="entry name" value="GH65_N"/>
</dbReference>
<evidence type="ECO:0000256" key="1">
    <source>
        <dbReference type="ARBA" id="ARBA00022676"/>
    </source>
</evidence>
<dbReference type="GO" id="GO:0016757">
    <property type="term" value="F:glycosyltransferase activity"/>
    <property type="evidence" value="ECO:0007669"/>
    <property type="project" value="UniProtKB-KW"/>
</dbReference>
<reference evidence="5" key="1">
    <citation type="journal article" date="2020" name="mSystems">
        <title>Genome- and Community-Level Interaction Insights into Carbon Utilization and Element Cycling Functions of Hydrothermarchaeota in Hydrothermal Sediment.</title>
        <authorList>
            <person name="Zhou Z."/>
            <person name="Liu Y."/>
            <person name="Xu W."/>
            <person name="Pan J."/>
            <person name="Luo Z.H."/>
            <person name="Li M."/>
        </authorList>
    </citation>
    <scope>NUCLEOTIDE SEQUENCE [LARGE SCALE GENOMIC DNA]</scope>
    <source>
        <strain evidence="5">SpSt-81</strain>
    </source>
</reference>
<dbReference type="InterPro" id="IPR052047">
    <property type="entry name" value="GH94_Enzymes"/>
</dbReference>
<keyword evidence="2" id="KW-0808">Transferase</keyword>
<dbReference type="CDD" id="cd11755">
    <property type="entry name" value="GH94N_ChBP_like"/>
    <property type="match status" value="1"/>
</dbReference>
<dbReference type="Gene3D" id="2.70.98.40">
    <property type="entry name" value="Glycoside hydrolase, family 65, N-terminal domain"/>
    <property type="match status" value="1"/>
</dbReference>
<protein>
    <submittedName>
        <fullName evidence="5">N,N'-diacetylchitobiose phosphorylase</fullName>
    </submittedName>
</protein>
<comment type="caution">
    <text evidence="5">The sequence shown here is derived from an EMBL/GenBank/DDBJ whole genome shotgun (WGS) entry which is preliminary data.</text>
</comment>